<sequence>MAHTPSPPPLPQKAGGKGEVLRLAPTAAAQYDDAFAHVRHRLGAVRSVRLMVDVCQLEARLVGRQAPVPPRPPPHRRPPRVPPKVLDQKEGVKKQGHGGEPELGHIPDQRGPRPELHAPRRLLGKRKHAAGRVTEDRPDRPPVRTLPPHVVDGLGDVLEEAGHDLGARGAAEEGAPRQVPGGGGNERGGKRHPRRDEADGDARADSWGGVAAGSNAGPPVVEALGGDEGAQGGAMHGKDAVVPLDMTRDVGVLGTQKEGATGVECIGGKARQVERRPVKGDALHRAGAEDEDDLRVAADGPGTRVYPAANSSHKGEGIDHCRDGDGGECLGIPRHSAAQLRPAGKNRGRRGCGG</sequence>
<feature type="compositionally biased region" description="Basic and acidic residues" evidence="1">
    <location>
        <begin position="194"/>
        <end position="204"/>
    </location>
</feature>
<feature type="compositionally biased region" description="Basic and acidic residues" evidence="1">
    <location>
        <begin position="86"/>
        <end position="118"/>
    </location>
</feature>
<feature type="compositionally biased region" description="Basic and acidic residues" evidence="1">
    <location>
        <begin position="313"/>
        <end position="325"/>
    </location>
</feature>
<proteinExistence type="predicted"/>
<dbReference type="AlphaFoldDB" id="A0A1X6PGZ8"/>
<evidence type="ECO:0000313" key="3">
    <source>
        <dbReference type="Proteomes" id="UP000218209"/>
    </source>
</evidence>
<feature type="region of interest" description="Disordered" evidence="1">
    <location>
        <begin position="167"/>
        <end position="236"/>
    </location>
</feature>
<feature type="region of interest" description="Disordered" evidence="1">
    <location>
        <begin position="276"/>
        <end position="354"/>
    </location>
</feature>
<gene>
    <name evidence="2" type="ORF">BU14_0058s0055</name>
</gene>
<organism evidence="2 3">
    <name type="scientific">Porphyra umbilicalis</name>
    <name type="common">Purple laver</name>
    <name type="synonym">Red alga</name>
    <dbReference type="NCBI Taxonomy" id="2786"/>
    <lineage>
        <taxon>Eukaryota</taxon>
        <taxon>Rhodophyta</taxon>
        <taxon>Bangiophyceae</taxon>
        <taxon>Bangiales</taxon>
        <taxon>Bangiaceae</taxon>
        <taxon>Porphyra</taxon>
    </lineage>
</organism>
<feature type="compositionally biased region" description="Basic and acidic residues" evidence="1">
    <location>
        <begin position="276"/>
        <end position="288"/>
    </location>
</feature>
<feature type="compositionally biased region" description="Basic and acidic residues" evidence="1">
    <location>
        <begin position="133"/>
        <end position="142"/>
    </location>
</feature>
<keyword evidence="3" id="KW-1185">Reference proteome</keyword>
<feature type="region of interest" description="Disordered" evidence="1">
    <location>
        <begin position="65"/>
        <end position="151"/>
    </location>
</feature>
<name>A0A1X6PGZ8_PORUM</name>
<evidence type="ECO:0000313" key="2">
    <source>
        <dbReference type="EMBL" id="OSX80144.1"/>
    </source>
</evidence>
<accession>A0A1X6PGZ8</accession>
<feature type="compositionally biased region" description="Gly residues" evidence="1">
    <location>
        <begin position="226"/>
        <end position="235"/>
    </location>
</feature>
<dbReference type="Proteomes" id="UP000218209">
    <property type="component" value="Unassembled WGS sequence"/>
</dbReference>
<protein>
    <submittedName>
        <fullName evidence="2">Uncharacterized protein</fullName>
    </submittedName>
</protein>
<reference evidence="2 3" key="1">
    <citation type="submission" date="2017-03" db="EMBL/GenBank/DDBJ databases">
        <title>WGS assembly of Porphyra umbilicalis.</title>
        <authorList>
            <person name="Brawley S.H."/>
            <person name="Blouin N.A."/>
            <person name="Ficko-Blean E."/>
            <person name="Wheeler G.L."/>
            <person name="Lohr M."/>
            <person name="Goodson H.V."/>
            <person name="Jenkins J.W."/>
            <person name="Blaby-Haas C.E."/>
            <person name="Helliwell K.E."/>
            <person name="Chan C."/>
            <person name="Marriage T."/>
            <person name="Bhattacharya D."/>
            <person name="Klein A.S."/>
            <person name="Badis Y."/>
            <person name="Brodie J."/>
            <person name="Cao Y."/>
            <person name="Collen J."/>
            <person name="Dittami S.M."/>
            <person name="Gachon C.M."/>
            <person name="Green B.R."/>
            <person name="Karpowicz S."/>
            <person name="Kim J.W."/>
            <person name="Kudahl U."/>
            <person name="Lin S."/>
            <person name="Michel G."/>
            <person name="Mittag M."/>
            <person name="Olson B.J."/>
            <person name="Pangilinan J."/>
            <person name="Peng Y."/>
            <person name="Qiu H."/>
            <person name="Shu S."/>
            <person name="Singer J.T."/>
            <person name="Smith A.G."/>
            <person name="Sprecher B.N."/>
            <person name="Wagner V."/>
            <person name="Wang W."/>
            <person name="Wang Z.-Y."/>
            <person name="Yan J."/>
            <person name="Yarish C."/>
            <person name="Zoeuner-Riek S."/>
            <person name="Zhuang Y."/>
            <person name="Zou Y."/>
            <person name="Lindquist E.A."/>
            <person name="Grimwood J."/>
            <person name="Barry K."/>
            <person name="Rokhsar D.S."/>
            <person name="Schmutz J."/>
            <person name="Stiller J.W."/>
            <person name="Grossman A.R."/>
            <person name="Prochnik S.E."/>
        </authorList>
    </citation>
    <scope>NUCLEOTIDE SEQUENCE [LARGE SCALE GENOMIC DNA]</scope>
    <source>
        <strain evidence="2">4086291</strain>
    </source>
</reference>
<dbReference type="EMBL" id="KV918780">
    <property type="protein sequence ID" value="OSX80144.1"/>
    <property type="molecule type" value="Genomic_DNA"/>
</dbReference>
<evidence type="ECO:0000256" key="1">
    <source>
        <dbReference type="SAM" id="MobiDB-lite"/>
    </source>
</evidence>
<feature type="compositionally biased region" description="Basic residues" evidence="1">
    <location>
        <begin position="119"/>
        <end position="130"/>
    </location>
</feature>
<feature type="compositionally biased region" description="Basic residues" evidence="1">
    <location>
        <begin position="344"/>
        <end position="354"/>
    </location>
</feature>